<organism evidence="2 3">
    <name type="scientific">Caulobacter ginsengisoli</name>
    <dbReference type="NCBI Taxonomy" id="400775"/>
    <lineage>
        <taxon>Bacteria</taxon>
        <taxon>Pseudomonadati</taxon>
        <taxon>Pseudomonadota</taxon>
        <taxon>Alphaproteobacteria</taxon>
        <taxon>Caulobacterales</taxon>
        <taxon>Caulobacteraceae</taxon>
        <taxon>Caulobacter</taxon>
    </lineage>
</organism>
<comment type="caution">
    <text evidence="2">The sequence shown here is derived from an EMBL/GenBank/DDBJ whole genome shotgun (WGS) entry which is preliminary data.</text>
</comment>
<name>A0ABU0IKZ4_9CAUL</name>
<reference evidence="2 3" key="1">
    <citation type="submission" date="2023-07" db="EMBL/GenBank/DDBJ databases">
        <title>Genomic Encyclopedia of Type Strains, Phase IV (KMG-IV): sequencing the most valuable type-strain genomes for metagenomic binning, comparative biology and taxonomic classification.</title>
        <authorList>
            <person name="Goeker M."/>
        </authorList>
    </citation>
    <scope>NUCLEOTIDE SEQUENCE [LARGE SCALE GENOMIC DNA]</scope>
    <source>
        <strain evidence="2 3">DSM 18695</strain>
    </source>
</reference>
<sequence>MRVLTAAVIVVAALAAWAPATSAEDAGETIGLWRLVQVKHPVTDVVNVMASARSGQDHMRLVCKPSEPKARQLMINHQPFLGRGGGRLTYRIDGQPAVDIDVLLYNQSGFVSGADAQAFFAALPGAKRVRLLVTDRIVGPVLAEYDVTGVDKVLARLAELCDGPAKP</sequence>
<accession>A0ABU0IKZ4</accession>
<evidence type="ECO:0000313" key="2">
    <source>
        <dbReference type="EMBL" id="MDQ0462634.1"/>
    </source>
</evidence>
<evidence type="ECO:0000313" key="3">
    <source>
        <dbReference type="Proteomes" id="UP001228905"/>
    </source>
</evidence>
<keyword evidence="1" id="KW-0732">Signal</keyword>
<feature type="signal peptide" evidence="1">
    <location>
        <begin position="1"/>
        <end position="23"/>
    </location>
</feature>
<dbReference type="RefSeq" id="WP_307345219.1">
    <property type="nucleotide sequence ID" value="NZ_JAUSVS010000001.1"/>
</dbReference>
<evidence type="ECO:0000256" key="1">
    <source>
        <dbReference type="SAM" id="SignalP"/>
    </source>
</evidence>
<dbReference type="Proteomes" id="UP001228905">
    <property type="component" value="Unassembled WGS sequence"/>
</dbReference>
<keyword evidence="3" id="KW-1185">Reference proteome</keyword>
<proteinExistence type="predicted"/>
<dbReference type="EMBL" id="JAUSVS010000001">
    <property type="protein sequence ID" value="MDQ0462634.1"/>
    <property type="molecule type" value="Genomic_DNA"/>
</dbReference>
<feature type="chain" id="PRO_5045566470" evidence="1">
    <location>
        <begin position="24"/>
        <end position="167"/>
    </location>
</feature>
<gene>
    <name evidence="2" type="ORF">QO010_000382</name>
</gene>
<protein>
    <submittedName>
        <fullName evidence="2">Uncharacterized protein</fullName>
    </submittedName>
</protein>